<dbReference type="EMBL" id="QDHA01000078">
    <property type="protein sequence ID" value="RCJ05277.1"/>
    <property type="molecule type" value="Genomic_DNA"/>
</dbReference>
<dbReference type="Proteomes" id="UP000253501">
    <property type="component" value="Unassembled WGS sequence"/>
</dbReference>
<dbReference type="AlphaFoldDB" id="A0A367PDG9"/>
<name>A0A367PDG9_CUPNE</name>
<comment type="caution">
    <text evidence="1">The sequence shown here is derived from an EMBL/GenBank/DDBJ whole genome shotgun (WGS) entry which is preliminary data.</text>
</comment>
<reference evidence="1 2" key="1">
    <citation type="submission" date="2018-04" db="EMBL/GenBank/DDBJ databases">
        <title>Cupriavidus necator CR12 genome sequencing and assembly.</title>
        <authorList>
            <person name="Ben Fekih I."/>
            <person name="Mazhar H.S."/>
            <person name="Bello S.K."/>
            <person name="Rensing C."/>
        </authorList>
    </citation>
    <scope>NUCLEOTIDE SEQUENCE [LARGE SCALE GENOMIC DNA]</scope>
    <source>
        <strain evidence="1 2">CR12</strain>
    </source>
</reference>
<gene>
    <name evidence="1" type="ORF">DDK22_27445</name>
</gene>
<protein>
    <submittedName>
        <fullName evidence="1">Uncharacterized protein</fullName>
    </submittedName>
</protein>
<organism evidence="1 2">
    <name type="scientific">Cupriavidus necator</name>
    <name type="common">Alcaligenes eutrophus</name>
    <name type="synonym">Ralstonia eutropha</name>
    <dbReference type="NCBI Taxonomy" id="106590"/>
    <lineage>
        <taxon>Bacteria</taxon>
        <taxon>Pseudomonadati</taxon>
        <taxon>Pseudomonadota</taxon>
        <taxon>Betaproteobacteria</taxon>
        <taxon>Burkholderiales</taxon>
        <taxon>Burkholderiaceae</taxon>
        <taxon>Cupriavidus</taxon>
    </lineage>
</organism>
<proteinExistence type="predicted"/>
<evidence type="ECO:0000313" key="1">
    <source>
        <dbReference type="EMBL" id="RCJ05277.1"/>
    </source>
</evidence>
<evidence type="ECO:0000313" key="2">
    <source>
        <dbReference type="Proteomes" id="UP000253501"/>
    </source>
</evidence>
<sequence length="82" mass="9137">MSGLVLSGVRSIVLSGVRLSCYQEYRMPAKPILVRACGSVNLSNLKRLTNSSARRRWTTFDRHDEHHIAKAAKAGVSVREAR</sequence>
<accession>A0A367PDG9</accession>